<gene>
    <name evidence="2" type="ORF">BgAZ_304440</name>
</gene>
<keyword evidence="3" id="KW-1185">Reference proteome</keyword>
<dbReference type="Proteomes" id="UP001230268">
    <property type="component" value="Unassembled WGS sequence"/>
</dbReference>
<dbReference type="AlphaFoldDB" id="A0AAD8LPN7"/>
<name>A0AAD8LPN7_BABGI</name>
<dbReference type="EMBL" id="JAVEPI010000003">
    <property type="protein sequence ID" value="KAK1442926.1"/>
    <property type="molecule type" value="Genomic_DNA"/>
</dbReference>
<feature type="compositionally biased region" description="Basic and acidic residues" evidence="1">
    <location>
        <begin position="96"/>
        <end position="115"/>
    </location>
</feature>
<sequence>MARDALDGFTEAERAAFEWSKRHGRRKHRRSGSDQKGRSRRRESYDRHHRDSSDSDNPREPFNPLKLAYVRRSRRSRSPSHRRRHRSRRSSSQSPERWEHDMHDRDSDAEAEHNSYRRAKHREGVTTYEIDTRRGTWRSRAGGIYLPPEDASDAEDDLYSRKKPRSSTAGAHEPRRSQSYERPDPVYKLD</sequence>
<feature type="compositionally biased region" description="Basic and acidic residues" evidence="1">
    <location>
        <begin position="172"/>
        <end position="190"/>
    </location>
</feature>
<feature type="compositionally biased region" description="Basic residues" evidence="1">
    <location>
        <begin position="69"/>
        <end position="89"/>
    </location>
</feature>
<proteinExistence type="predicted"/>
<evidence type="ECO:0000256" key="1">
    <source>
        <dbReference type="SAM" id="MobiDB-lite"/>
    </source>
</evidence>
<comment type="caution">
    <text evidence="2">The sequence shown here is derived from an EMBL/GenBank/DDBJ whole genome shotgun (WGS) entry which is preliminary data.</text>
</comment>
<feature type="region of interest" description="Disordered" evidence="1">
    <location>
        <begin position="1"/>
        <end position="190"/>
    </location>
</feature>
<evidence type="ECO:0000313" key="3">
    <source>
        <dbReference type="Proteomes" id="UP001230268"/>
    </source>
</evidence>
<evidence type="ECO:0000313" key="2">
    <source>
        <dbReference type="EMBL" id="KAK1442926.1"/>
    </source>
</evidence>
<organism evidence="2 3">
    <name type="scientific">Babesia gibsoni</name>
    <dbReference type="NCBI Taxonomy" id="33632"/>
    <lineage>
        <taxon>Eukaryota</taxon>
        <taxon>Sar</taxon>
        <taxon>Alveolata</taxon>
        <taxon>Apicomplexa</taxon>
        <taxon>Aconoidasida</taxon>
        <taxon>Piroplasmida</taxon>
        <taxon>Babesiidae</taxon>
        <taxon>Babesia</taxon>
    </lineage>
</organism>
<protein>
    <submittedName>
        <fullName evidence="2">Uncharacterized protein</fullName>
    </submittedName>
</protein>
<reference evidence="2" key="1">
    <citation type="submission" date="2023-08" db="EMBL/GenBank/DDBJ databases">
        <title>Draft sequence of the Babesia gibsoni genome.</title>
        <authorList>
            <person name="Yamagishi J.Y."/>
            <person name="Xuan X.X."/>
        </authorList>
    </citation>
    <scope>NUCLEOTIDE SEQUENCE</scope>
    <source>
        <strain evidence="2">Azabu</strain>
    </source>
</reference>
<feature type="compositionally biased region" description="Basic and acidic residues" evidence="1">
    <location>
        <begin position="31"/>
        <end position="59"/>
    </location>
</feature>
<feature type="compositionally biased region" description="Basic and acidic residues" evidence="1">
    <location>
        <begin position="1"/>
        <end position="21"/>
    </location>
</feature>
<accession>A0AAD8LPN7</accession>